<comment type="cofactor">
    <cofactor evidence="2">
        <name>Mg(2+)</name>
        <dbReference type="ChEBI" id="CHEBI:18420"/>
    </cofactor>
</comment>
<comment type="cofactor">
    <cofactor evidence="3">
        <name>thiamine diphosphate</name>
        <dbReference type="ChEBI" id="CHEBI:58937"/>
    </cofactor>
</comment>
<dbReference type="FunFam" id="3.40.50.970:FF:000003">
    <property type="entry name" value="Transketolase"/>
    <property type="match status" value="1"/>
</dbReference>
<evidence type="ECO:0000313" key="12">
    <source>
        <dbReference type="EMBL" id="CAD8418591.1"/>
    </source>
</evidence>
<dbReference type="InterPro" id="IPR009014">
    <property type="entry name" value="Transketo_C/PFOR_II"/>
</dbReference>
<keyword evidence="9" id="KW-0786">Thiamine pyrophosphate</keyword>
<proteinExistence type="inferred from homology"/>
<comment type="similarity">
    <text evidence="4">Belongs to the transketolase family.</text>
</comment>
<evidence type="ECO:0000256" key="10">
    <source>
        <dbReference type="ARBA" id="ARBA00049473"/>
    </source>
</evidence>
<dbReference type="GO" id="GO:0005829">
    <property type="term" value="C:cytosol"/>
    <property type="evidence" value="ECO:0007669"/>
    <property type="project" value="TreeGrafter"/>
</dbReference>
<dbReference type="SUPFAM" id="SSF52518">
    <property type="entry name" value="Thiamin diphosphate-binding fold (THDP-binding)"/>
    <property type="match status" value="2"/>
</dbReference>
<evidence type="ECO:0000256" key="4">
    <source>
        <dbReference type="ARBA" id="ARBA00007131"/>
    </source>
</evidence>
<accession>A0A7S0CB97</accession>
<dbReference type="GO" id="GO:0046872">
    <property type="term" value="F:metal ion binding"/>
    <property type="evidence" value="ECO:0007669"/>
    <property type="project" value="UniProtKB-KW"/>
</dbReference>
<evidence type="ECO:0000256" key="7">
    <source>
        <dbReference type="ARBA" id="ARBA00022723"/>
    </source>
</evidence>
<dbReference type="AlphaFoldDB" id="A0A7S0CB97"/>
<dbReference type="CDD" id="cd07033">
    <property type="entry name" value="TPP_PYR_DXS_TK_like"/>
    <property type="match status" value="1"/>
</dbReference>
<feature type="domain" description="Transketolase-like pyrimidine-binding" evidence="11">
    <location>
        <begin position="220"/>
        <end position="397"/>
    </location>
</feature>
<dbReference type="InterPro" id="IPR005475">
    <property type="entry name" value="Transketolase-like_Pyr-bd"/>
</dbReference>
<dbReference type="InterPro" id="IPR033247">
    <property type="entry name" value="Transketolase_fam"/>
</dbReference>
<evidence type="ECO:0000256" key="9">
    <source>
        <dbReference type="ARBA" id="ARBA00023052"/>
    </source>
</evidence>
<dbReference type="PANTHER" id="PTHR43522">
    <property type="entry name" value="TRANSKETOLASE"/>
    <property type="match status" value="1"/>
</dbReference>
<dbReference type="InterPro" id="IPR005474">
    <property type="entry name" value="Transketolase_N"/>
</dbReference>
<dbReference type="EMBL" id="HBEL01031526">
    <property type="protein sequence ID" value="CAD8418591.1"/>
    <property type="molecule type" value="Transcribed_RNA"/>
</dbReference>
<gene>
    <name evidence="12" type="ORF">PINE0816_LOCUS14726</name>
</gene>
<dbReference type="Gene3D" id="3.40.50.920">
    <property type="match status" value="1"/>
</dbReference>
<organism evidence="12">
    <name type="scientific">Proboscia inermis</name>
    <dbReference type="NCBI Taxonomy" id="420281"/>
    <lineage>
        <taxon>Eukaryota</taxon>
        <taxon>Sar</taxon>
        <taxon>Stramenopiles</taxon>
        <taxon>Ochrophyta</taxon>
        <taxon>Bacillariophyta</taxon>
        <taxon>Coscinodiscophyceae</taxon>
        <taxon>Rhizosoleniophycidae</taxon>
        <taxon>Rhizosoleniales</taxon>
        <taxon>Rhizosoleniaceae</taxon>
        <taxon>Proboscia</taxon>
    </lineage>
</organism>
<dbReference type="GO" id="GO:0004802">
    <property type="term" value="F:transketolase activity"/>
    <property type="evidence" value="ECO:0007669"/>
    <property type="project" value="UniProtKB-EC"/>
</dbReference>
<evidence type="ECO:0000256" key="1">
    <source>
        <dbReference type="ARBA" id="ARBA00001941"/>
    </source>
</evidence>
<dbReference type="Pfam" id="PF00456">
    <property type="entry name" value="Transketolase_N"/>
    <property type="match status" value="1"/>
</dbReference>
<dbReference type="InterPro" id="IPR029061">
    <property type="entry name" value="THDP-binding"/>
</dbReference>
<protein>
    <recommendedName>
        <fullName evidence="5">transketolase</fullName>
        <ecNumber evidence="5">2.2.1.1</ecNumber>
    </recommendedName>
</protein>
<dbReference type="InterPro" id="IPR055152">
    <property type="entry name" value="Transketolase-like_C_2"/>
</dbReference>
<reference evidence="12" key="1">
    <citation type="submission" date="2021-01" db="EMBL/GenBank/DDBJ databases">
        <authorList>
            <person name="Corre E."/>
            <person name="Pelletier E."/>
            <person name="Niang G."/>
            <person name="Scheremetjew M."/>
            <person name="Finn R."/>
            <person name="Kale V."/>
            <person name="Holt S."/>
            <person name="Cochrane G."/>
            <person name="Meng A."/>
            <person name="Brown T."/>
            <person name="Cohen L."/>
        </authorList>
    </citation>
    <scope>NUCLEOTIDE SEQUENCE</scope>
    <source>
        <strain evidence="12">CCAP1064/1</strain>
    </source>
</reference>
<dbReference type="Pfam" id="PF02779">
    <property type="entry name" value="Transket_pyr"/>
    <property type="match status" value="1"/>
</dbReference>
<dbReference type="Gene3D" id="3.40.50.970">
    <property type="match status" value="2"/>
</dbReference>
<evidence type="ECO:0000256" key="6">
    <source>
        <dbReference type="ARBA" id="ARBA00022679"/>
    </source>
</evidence>
<keyword evidence="6" id="KW-0808">Transferase</keyword>
<evidence type="ECO:0000256" key="3">
    <source>
        <dbReference type="ARBA" id="ARBA00001964"/>
    </source>
</evidence>
<keyword evidence="8" id="KW-0460">Magnesium</keyword>
<comment type="cofactor">
    <cofactor evidence="1">
        <name>Co(2+)</name>
        <dbReference type="ChEBI" id="CHEBI:48828"/>
    </cofactor>
</comment>
<sequence length="549" mass="59482">MAQSHLNATTQNKEIFTNYTYVICGDGCLQEGVTSEASSLAGHLGLGNLIVLYDDNQITIDGSTDLSFTENVAMRYESYGWQVFKVEDVSNGLEELREAIQKAKSEASKPTLIQINTVIGYGSAKAGTAKTHGAPLGDEDLAATKKSYNLDPEKSFQVDDDVREIYTAAASRGEKARAKWEATFASYKATHAEEATALEQRFVPPATKQVLTFPECDKAMATRKYSELCLNAIAPQIPSLIGGSADLTGSNLTNLKCSGDYQSSTPGGRYIRFGVREHAMSAICNGLFAFSSGNDGSLLRPFCATFLTFAGYALGAMRLSALSKFGVLYIMTHDSIGLGEDGPTHQPIETLENLRSIPNINVWRPADYEETKASYVSAVDNLTTPTVICASRSTLKLLTGKSCMEKAQKGGYVLQDVEKPQLILIGTGSEIGLCVDAANELSSRSSNPIRTRVVSMPCQELFLSQEQSYQLSVLLGGIPTLSVEASAQHGWHRFSNYQICMSSFGASGPGGEVMKLFGFTVENVTEKGEKLVKFYEGKTVPNLMDRPIF</sequence>
<evidence type="ECO:0000259" key="11">
    <source>
        <dbReference type="SMART" id="SM00861"/>
    </source>
</evidence>
<comment type="catalytic activity">
    <reaction evidence="10">
        <text>D-sedoheptulose 7-phosphate + D-glyceraldehyde 3-phosphate = aldehydo-D-ribose 5-phosphate + D-xylulose 5-phosphate</text>
        <dbReference type="Rhea" id="RHEA:10508"/>
        <dbReference type="ChEBI" id="CHEBI:57483"/>
        <dbReference type="ChEBI" id="CHEBI:57737"/>
        <dbReference type="ChEBI" id="CHEBI:58273"/>
        <dbReference type="ChEBI" id="CHEBI:59776"/>
        <dbReference type="EC" id="2.2.1.1"/>
    </reaction>
</comment>
<dbReference type="EC" id="2.2.1.1" evidence="5"/>
<evidence type="ECO:0000256" key="5">
    <source>
        <dbReference type="ARBA" id="ARBA00013152"/>
    </source>
</evidence>
<evidence type="ECO:0000256" key="2">
    <source>
        <dbReference type="ARBA" id="ARBA00001946"/>
    </source>
</evidence>
<dbReference type="SMART" id="SM00861">
    <property type="entry name" value="Transket_pyr"/>
    <property type="match status" value="1"/>
</dbReference>
<dbReference type="SUPFAM" id="SSF52922">
    <property type="entry name" value="TK C-terminal domain-like"/>
    <property type="match status" value="1"/>
</dbReference>
<dbReference type="Pfam" id="PF22613">
    <property type="entry name" value="Transketolase_C_1"/>
    <property type="match status" value="1"/>
</dbReference>
<keyword evidence="7" id="KW-0479">Metal-binding</keyword>
<dbReference type="PANTHER" id="PTHR43522:SF2">
    <property type="entry name" value="TRANSKETOLASE 1-RELATED"/>
    <property type="match status" value="1"/>
</dbReference>
<dbReference type="GO" id="GO:0006098">
    <property type="term" value="P:pentose-phosphate shunt"/>
    <property type="evidence" value="ECO:0007669"/>
    <property type="project" value="TreeGrafter"/>
</dbReference>
<evidence type="ECO:0000256" key="8">
    <source>
        <dbReference type="ARBA" id="ARBA00022842"/>
    </source>
</evidence>
<name>A0A7S0CB97_9STRA</name>